<dbReference type="EMBL" id="CAIE01000022">
    <property type="protein sequence ID" value="CCH17797.1"/>
    <property type="molecule type" value="Genomic_DNA"/>
</dbReference>
<evidence type="ECO:0000313" key="2">
    <source>
        <dbReference type="EMBL" id="CCH17797.1"/>
    </source>
</evidence>
<feature type="compositionally biased region" description="Basic and acidic residues" evidence="1">
    <location>
        <begin position="27"/>
        <end position="39"/>
    </location>
</feature>
<dbReference type="STRING" id="1150864.MILUP08_42728"/>
<protein>
    <submittedName>
        <fullName evidence="2">Uncharacterized protein</fullName>
    </submittedName>
</protein>
<gene>
    <name evidence="2" type="ORF">MILUP08_42728</name>
</gene>
<dbReference type="Proteomes" id="UP000003448">
    <property type="component" value="Unassembled WGS sequence"/>
</dbReference>
<comment type="caution">
    <text evidence="2">The sequence shown here is derived from an EMBL/GenBank/DDBJ whole genome shotgun (WGS) entry which is preliminary data.</text>
</comment>
<evidence type="ECO:0000256" key="1">
    <source>
        <dbReference type="SAM" id="MobiDB-lite"/>
    </source>
</evidence>
<reference evidence="3" key="1">
    <citation type="journal article" date="2012" name="J. Bacteriol.">
        <title>Genome Sequence of Micromonospora lupini Lupac 08, Isolated from Root Nodules of Lupinus angustifolius.</title>
        <authorList>
            <person name="Alonso-Vega P."/>
            <person name="Normand P."/>
            <person name="Bacigalupe R."/>
            <person name="Pujic P."/>
            <person name="Lajus A."/>
            <person name="Vallenet D."/>
            <person name="Carro L."/>
            <person name="Coll P."/>
            <person name="Trujillo M.E."/>
        </authorList>
    </citation>
    <scope>NUCLEOTIDE SEQUENCE [LARGE SCALE GENOMIC DNA]</scope>
    <source>
        <strain evidence="3">Lupac 08</strain>
    </source>
</reference>
<name>I0L1V0_9ACTN</name>
<organism evidence="2 3">
    <name type="scientific">Micromonospora lupini str. Lupac 08</name>
    <dbReference type="NCBI Taxonomy" id="1150864"/>
    <lineage>
        <taxon>Bacteria</taxon>
        <taxon>Bacillati</taxon>
        <taxon>Actinomycetota</taxon>
        <taxon>Actinomycetes</taxon>
        <taxon>Micromonosporales</taxon>
        <taxon>Micromonosporaceae</taxon>
        <taxon>Micromonospora</taxon>
    </lineage>
</organism>
<accession>I0L1V0</accession>
<keyword evidence="3" id="KW-1185">Reference proteome</keyword>
<feature type="compositionally biased region" description="Basic and acidic residues" evidence="1">
    <location>
        <begin position="1"/>
        <end position="19"/>
    </location>
</feature>
<evidence type="ECO:0000313" key="3">
    <source>
        <dbReference type="Proteomes" id="UP000003448"/>
    </source>
</evidence>
<proteinExistence type="predicted"/>
<feature type="region of interest" description="Disordered" evidence="1">
    <location>
        <begin position="134"/>
        <end position="154"/>
    </location>
</feature>
<feature type="region of interest" description="Disordered" evidence="1">
    <location>
        <begin position="1"/>
        <end position="45"/>
    </location>
</feature>
<dbReference type="AlphaFoldDB" id="I0L1V0"/>
<sequence>MSGKSIRHDSLAAEPEPVRKAARLRRNTRDYRPRERSGQDDLCVVSGPTREEGLAIAHVLARVRLAGPGVGDNGIPVSPAWISTTDRCGGRPRRSPWSWHQNLMPSLRPAPFARQSASTSCAWSGKRCTGWSPVRATGAGRPSCGGRQTTARPT</sequence>